<reference evidence="2 3" key="1">
    <citation type="journal article" date="2022" name="DNA Res.">
        <title>Genome analysis of five recently described species of the CUG-Ser clade uncovers Candida theae as a new hybrid lineage with pathogenic potential in the Candida parapsilosis species complex.</title>
        <authorList>
            <person name="Mixao V."/>
            <person name="Del Olmo V."/>
            <person name="Hegedusova E."/>
            <person name="Saus E."/>
            <person name="Pryszcz L."/>
            <person name="Cillingova A."/>
            <person name="Nosek J."/>
            <person name="Gabaldon T."/>
        </authorList>
    </citation>
    <scope>NUCLEOTIDE SEQUENCE [LARGE SCALE GENOMIC DNA]</scope>
    <source>
        <strain evidence="2 3">CBS 12239</strain>
    </source>
</reference>
<evidence type="ECO:0000313" key="3">
    <source>
        <dbReference type="Proteomes" id="UP001204833"/>
    </source>
</evidence>
<dbReference type="RefSeq" id="XP_051610364.1">
    <property type="nucleotide sequence ID" value="XM_051750300.1"/>
</dbReference>
<keyword evidence="3" id="KW-1185">Reference proteome</keyword>
<dbReference type="AlphaFoldDB" id="A0AAD5FZZ6"/>
<evidence type="ECO:0000313" key="2">
    <source>
        <dbReference type="EMBL" id="KAI5964015.1"/>
    </source>
</evidence>
<feature type="compositionally biased region" description="Basic and acidic residues" evidence="1">
    <location>
        <begin position="10"/>
        <end position="20"/>
    </location>
</feature>
<dbReference type="GeneID" id="76149185"/>
<dbReference type="EMBL" id="JAIHNG010000049">
    <property type="protein sequence ID" value="KAI5964015.1"/>
    <property type="molecule type" value="Genomic_DNA"/>
</dbReference>
<protein>
    <submittedName>
        <fullName evidence="2">Uncharacterized protein</fullName>
    </submittedName>
</protein>
<proteinExistence type="predicted"/>
<evidence type="ECO:0000256" key="1">
    <source>
        <dbReference type="SAM" id="MobiDB-lite"/>
    </source>
</evidence>
<comment type="caution">
    <text evidence="2">The sequence shown here is derived from an EMBL/GenBank/DDBJ whole genome shotgun (WGS) entry which is preliminary data.</text>
</comment>
<name>A0AAD5FZZ6_9ASCO</name>
<feature type="region of interest" description="Disordered" evidence="1">
    <location>
        <begin position="1"/>
        <end position="20"/>
    </location>
</feature>
<dbReference type="Proteomes" id="UP001204833">
    <property type="component" value="Unassembled WGS sequence"/>
</dbReference>
<organism evidence="2 3">
    <name type="scientific">Candida theae</name>
    <dbReference type="NCBI Taxonomy" id="1198502"/>
    <lineage>
        <taxon>Eukaryota</taxon>
        <taxon>Fungi</taxon>
        <taxon>Dikarya</taxon>
        <taxon>Ascomycota</taxon>
        <taxon>Saccharomycotina</taxon>
        <taxon>Pichiomycetes</taxon>
        <taxon>Debaryomycetaceae</taxon>
        <taxon>Candida/Lodderomyces clade</taxon>
        <taxon>Candida</taxon>
    </lineage>
</organism>
<gene>
    <name evidence="2" type="ORF">KGF57_001126</name>
</gene>
<accession>A0AAD5FZZ6</accession>
<feature type="compositionally biased region" description="Basic and acidic residues" evidence="1">
    <location>
        <begin position="59"/>
        <end position="88"/>
    </location>
</feature>
<sequence>MRVLNSQIIERGRTPTREAPIQHDLRIAKGESKAQHSRQELLQQAVNYRSSLTRSLTRPSHDNSKQQSVHRPEYKRWSSYESPARSKDISPFTMIHDQYDTKRPTITTTTTTSTSTSSIYSTTDNSFKKLENSIPQPNFPKPSLYEKMTNFASDDDSLSDTTQQEGDDTQYEIESVESKDGQPNFEEVMQLALQSTEISTTPRLNRTQQKQLDLKNLYQDEHSGQLDLNYEWKIQNETIVSQYTMIRLRFASRQVHRKRIESSMGVLGYIKRHCQQVNSAPVSIGKNELVLRQIWDDANTIFQKE</sequence>
<feature type="region of interest" description="Disordered" evidence="1">
    <location>
        <begin position="52"/>
        <end position="91"/>
    </location>
</feature>